<dbReference type="InParanoid" id="C0P144"/>
<evidence type="ECO:0000313" key="2">
    <source>
        <dbReference type="Proteomes" id="UP000001631"/>
    </source>
</evidence>
<keyword evidence="2" id="KW-1185">Reference proteome</keyword>
<protein>
    <submittedName>
        <fullName evidence="1">Uncharacterized protein</fullName>
    </submittedName>
</protein>
<sequence length="105" mass="11893">MSTITFHVQLLPGTHIETTESTNIYGVDEGTGSGWWLQNVENNVTRESCQRSEMQHQSVIQNQLASSDGNGRVQNKRETNADCFWRIQVLKIVHKGRGGRKRRPG</sequence>
<dbReference type="GeneID" id="69042140"/>
<dbReference type="HOGENOM" id="CLU_2235796_0_0_1"/>
<dbReference type="AlphaFoldDB" id="C0P144"/>
<accession>C0P144</accession>
<proteinExistence type="predicted"/>
<name>C0P144_AJECG</name>
<organism evidence="1 2">
    <name type="scientific">Ajellomyces capsulatus (strain G186AR / H82 / ATCC MYA-2454 / RMSCC 2432)</name>
    <name type="common">Darling's disease fungus</name>
    <name type="synonym">Histoplasma capsulatum</name>
    <dbReference type="NCBI Taxonomy" id="447093"/>
    <lineage>
        <taxon>Eukaryota</taxon>
        <taxon>Fungi</taxon>
        <taxon>Dikarya</taxon>
        <taxon>Ascomycota</taxon>
        <taxon>Pezizomycotina</taxon>
        <taxon>Eurotiomycetes</taxon>
        <taxon>Eurotiomycetidae</taxon>
        <taxon>Onygenales</taxon>
        <taxon>Ajellomycetaceae</taxon>
        <taxon>Histoplasma</taxon>
    </lineage>
</organism>
<dbReference type="EMBL" id="GG663383">
    <property type="protein sequence ID" value="EEH02680.1"/>
    <property type="molecule type" value="Genomic_DNA"/>
</dbReference>
<dbReference type="Proteomes" id="UP000001631">
    <property type="component" value="Unassembled WGS sequence"/>
</dbReference>
<reference evidence="1" key="1">
    <citation type="submission" date="2009-02" db="EMBL/GenBank/DDBJ databases">
        <title>The Genome Sequence of Ajellomyces capsulatus strain G186AR.</title>
        <authorList>
            <consortium name="The Broad Institute Genome Sequencing Platform"/>
            <person name="Champion M."/>
            <person name="Cuomo C."/>
            <person name="Ma L.-J."/>
            <person name="Henn M.R."/>
            <person name="Sil A."/>
            <person name="Goldman B."/>
            <person name="Young S.K."/>
            <person name="Kodira C.D."/>
            <person name="Zeng Q."/>
            <person name="Koehrsen M."/>
            <person name="Alvarado L."/>
            <person name="Berlin A."/>
            <person name="Borenstein D."/>
            <person name="Chen Z."/>
            <person name="Engels R."/>
            <person name="Freedman E."/>
            <person name="Gellesch M."/>
            <person name="Goldberg J."/>
            <person name="Griggs A."/>
            <person name="Gujja S."/>
            <person name="Heiman D."/>
            <person name="Hepburn T."/>
            <person name="Howarth C."/>
            <person name="Jen D."/>
            <person name="Larson L."/>
            <person name="Lewis B."/>
            <person name="Mehta T."/>
            <person name="Park D."/>
            <person name="Pearson M."/>
            <person name="Roberts A."/>
            <person name="Saif S."/>
            <person name="Shea T."/>
            <person name="Shenoy N."/>
            <person name="Sisk P."/>
            <person name="Stolte C."/>
            <person name="Sykes S."/>
            <person name="Walk T."/>
            <person name="White J."/>
            <person name="Yandava C."/>
            <person name="Klein B."/>
            <person name="McEwen J.G."/>
            <person name="Puccia R."/>
            <person name="Goldman G.H."/>
            <person name="Felipe M.S."/>
            <person name="Nino-Vega G."/>
            <person name="San-Blas G."/>
            <person name="Taylor J."/>
            <person name="Mendoza L."/>
            <person name="Galagan J."/>
            <person name="Nusbaum C."/>
            <person name="Birren B."/>
        </authorList>
    </citation>
    <scope>NUCLEOTIDE SEQUENCE</scope>
    <source>
        <strain evidence="1">G186AR</strain>
    </source>
</reference>
<dbReference type="RefSeq" id="XP_045283161.1">
    <property type="nucleotide sequence ID" value="XM_045436173.1"/>
</dbReference>
<evidence type="ECO:0000313" key="1">
    <source>
        <dbReference type="EMBL" id="EEH02680.1"/>
    </source>
</evidence>
<gene>
    <name evidence="1" type="ORF">HCBG_09124</name>
</gene>